<evidence type="ECO:0000256" key="6">
    <source>
        <dbReference type="ARBA" id="ARBA00022977"/>
    </source>
</evidence>
<evidence type="ECO:0000256" key="2">
    <source>
        <dbReference type="ARBA" id="ARBA00005165"/>
    </source>
</evidence>
<dbReference type="HAMAP" id="MF_00097">
    <property type="entry name" value="TMP_synthase"/>
    <property type="match status" value="1"/>
</dbReference>
<evidence type="ECO:0000256" key="7">
    <source>
        <dbReference type="ARBA" id="ARBA00047334"/>
    </source>
</evidence>
<comment type="cofactor">
    <cofactor evidence="10">
        <name>Mg(2+)</name>
        <dbReference type="ChEBI" id="CHEBI:18420"/>
    </cofactor>
    <text evidence="10">Binds 1 Mg(2+) ion per subunit.</text>
</comment>
<dbReference type="GO" id="GO:0004789">
    <property type="term" value="F:thiamine-phosphate diphosphorylase activity"/>
    <property type="evidence" value="ECO:0007669"/>
    <property type="project" value="UniProtKB-UniRule"/>
</dbReference>
<dbReference type="InterPro" id="IPR034291">
    <property type="entry name" value="TMP_synthase"/>
</dbReference>
<comment type="catalytic activity">
    <reaction evidence="9 10 11">
        <text>2-[(2R,5Z)-2-carboxy-4-methylthiazol-5(2H)-ylidene]ethyl phosphate + 4-amino-2-methyl-5-(diphosphooxymethyl)pyrimidine + 2 H(+) = thiamine phosphate + CO2 + diphosphate</text>
        <dbReference type="Rhea" id="RHEA:47844"/>
        <dbReference type="ChEBI" id="CHEBI:15378"/>
        <dbReference type="ChEBI" id="CHEBI:16526"/>
        <dbReference type="ChEBI" id="CHEBI:33019"/>
        <dbReference type="ChEBI" id="CHEBI:37575"/>
        <dbReference type="ChEBI" id="CHEBI:57841"/>
        <dbReference type="ChEBI" id="CHEBI:62899"/>
        <dbReference type="EC" id="2.5.1.3"/>
    </reaction>
</comment>
<reference evidence="14 15" key="1">
    <citation type="submission" date="2020-08" db="EMBL/GenBank/DDBJ databases">
        <title>Bridging the membrane lipid divide: bacteria of the FCB group superphylum have the potential to synthesize archaeal ether lipids.</title>
        <authorList>
            <person name="Villanueva L."/>
            <person name="Von Meijenfeldt F.A.B."/>
            <person name="Westbye A.B."/>
            <person name="Yadav S."/>
            <person name="Hopmans E.C."/>
            <person name="Dutilh B.E."/>
            <person name="Sinninghe Damste J.S."/>
        </authorList>
    </citation>
    <scope>NUCLEOTIDE SEQUENCE [LARGE SCALE GENOMIC DNA]</scope>
    <source>
        <strain evidence="14">NIOZ-UU100</strain>
    </source>
</reference>
<dbReference type="InterPro" id="IPR036206">
    <property type="entry name" value="ThiamineP_synth_sf"/>
</dbReference>
<accession>A0A8J6NY14</accession>
<feature type="binding site" evidence="10">
    <location>
        <position position="109"/>
    </location>
    <ligand>
        <name>4-amino-2-methyl-5-(diphosphooxymethyl)pyrimidine</name>
        <dbReference type="ChEBI" id="CHEBI:57841"/>
    </ligand>
</feature>
<dbReference type="GO" id="GO:0009228">
    <property type="term" value="P:thiamine biosynthetic process"/>
    <property type="evidence" value="ECO:0007669"/>
    <property type="project" value="UniProtKB-KW"/>
</dbReference>
<evidence type="ECO:0000256" key="1">
    <source>
        <dbReference type="ARBA" id="ARBA00003814"/>
    </source>
</evidence>
<evidence type="ECO:0000313" key="15">
    <source>
        <dbReference type="Proteomes" id="UP000654401"/>
    </source>
</evidence>
<dbReference type="NCBIfam" id="TIGR00693">
    <property type="entry name" value="thiE"/>
    <property type="match status" value="1"/>
</dbReference>
<dbReference type="PANTHER" id="PTHR20857">
    <property type="entry name" value="THIAMINE-PHOSPHATE PYROPHOSPHORYLASE"/>
    <property type="match status" value="1"/>
</dbReference>
<feature type="binding site" evidence="10">
    <location>
        <position position="166"/>
    </location>
    <ligand>
        <name>2-[(2R,5Z)-2-carboxy-4-methylthiazol-5(2H)-ylidene]ethyl phosphate</name>
        <dbReference type="ChEBI" id="CHEBI:62899"/>
    </ligand>
</feature>
<comment type="catalytic activity">
    <reaction evidence="7 10 11">
        <text>4-methyl-5-(2-phosphooxyethyl)-thiazole + 4-amino-2-methyl-5-(diphosphooxymethyl)pyrimidine + H(+) = thiamine phosphate + diphosphate</text>
        <dbReference type="Rhea" id="RHEA:22328"/>
        <dbReference type="ChEBI" id="CHEBI:15378"/>
        <dbReference type="ChEBI" id="CHEBI:33019"/>
        <dbReference type="ChEBI" id="CHEBI:37575"/>
        <dbReference type="ChEBI" id="CHEBI:57841"/>
        <dbReference type="ChEBI" id="CHEBI:58296"/>
        <dbReference type="EC" id="2.5.1.3"/>
    </reaction>
</comment>
<dbReference type="EC" id="2.5.1.3" evidence="10"/>
<keyword evidence="6 10" id="KW-0784">Thiamine biosynthesis</keyword>
<evidence type="ECO:0000256" key="5">
    <source>
        <dbReference type="ARBA" id="ARBA00022842"/>
    </source>
</evidence>
<dbReference type="CDD" id="cd00564">
    <property type="entry name" value="TMP_TenI"/>
    <property type="match status" value="1"/>
</dbReference>
<comment type="similarity">
    <text evidence="10 11">Belongs to the thiamine-phosphate synthase family.</text>
</comment>
<dbReference type="UniPathway" id="UPA00060">
    <property type="reaction ID" value="UER00141"/>
</dbReference>
<dbReference type="InterPro" id="IPR022998">
    <property type="entry name" value="ThiamineP_synth_TenI"/>
</dbReference>
<feature type="binding site" evidence="10">
    <location>
        <position position="90"/>
    </location>
    <ligand>
        <name>Mg(2+)</name>
        <dbReference type="ChEBI" id="CHEBI:18420"/>
    </ligand>
</feature>
<dbReference type="Proteomes" id="UP000654401">
    <property type="component" value="Unassembled WGS sequence"/>
</dbReference>
<evidence type="ECO:0000256" key="3">
    <source>
        <dbReference type="ARBA" id="ARBA00022679"/>
    </source>
</evidence>
<feature type="binding site" evidence="10">
    <location>
        <position position="139"/>
    </location>
    <ligand>
        <name>4-amino-2-methyl-5-(diphosphooxymethyl)pyrimidine</name>
        <dbReference type="ChEBI" id="CHEBI:57841"/>
    </ligand>
</feature>
<feature type="binding site" evidence="10">
    <location>
        <begin position="38"/>
        <end position="42"/>
    </location>
    <ligand>
        <name>4-amino-2-methyl-5-(diphosphooxymethyl)pyrimidine</name>
        <dbReference type="ChEBI" id="CHEBI:57841"/>
    </ligand>
</feature>
<dbReference type="AlphaFoldDB" id="A0A8J6NY14"/>
<comment type="caution">
    <text evidence="10">Lacks conserved residue(s) required for the propagation of feature annotation.</text>
</comment>
<evidence type="ECO:0000313" key="14">
    <source>
        <dbReference type="EMBL" id="MBC8519819.1"/>
    </source>
</evidence>
<protein>
    <recommendedName>
        <fullName evidence="10">Thiamine-phosphate synthase</fullName>
        <shortName evidence="10">TP synthase</shortName>
        <shortName evidence="10">TPS</shortName>
        <ecNumber evidence="10">2.5.1.3</ecNumber>
    </recommendedName>
    <alternativeName>
        <fullName evidence="10">Thiamine-phosphate pyrophosphorylase</fullName>
        <shortName evidence="10">TMP pyrophosphorylase</shortName>
        <shortName evidence="10">TMP-PPase</shortName>
    </alternativeName>
</protein>
<dbReference type="GO" id="GO:0005737">
    <property type="term" value="C:cytoplasm"/>
    <property type="evidence" value="ECO:0007669"/>
    <property type="project" value="TreeGrafter"/>
</dbReference>
<dbReference type="Gene3D" id="3.20.20.70">
    <property type="entry name" value="Aldolase class I"/>
    <property type="match status" value="1"/>
</dbReference>
<proteinExistence type="inferred from homology"/>
<dbReference type="SUPFAM" id="SSF51391">
    <property type="entry name" value="Thiamin phosphate synthase"/>
    <property type="match status" value="1"/>
</dbReference>
<comment type="pathway">
    <text evidence="2 10 12">Cofactor biosynthesis; thiamine diphosphate biosynthesis; thiamine phosphate from 4-amino-2-methyl-5-diphosphomethylpyrimidine and 4-methyl-5-(2-phosphoethyl)-thiazole: step 1/1.</text>
</comment>
<keyword evidence="3 10" id="KW-0808">Transferase</keyword>
<dbReference type="PANTHER" id="PTHR20857:SF15">
    <property type="entry name" value="THIAMINE-PHOSPHATE SYNTHASE"/>
    <property type="match status" value="1"/>
</dbReference>
<feature type="binding site" evidence="10">
    <location>
        <position position="71"/>
    </location>
    <ligand>
        <name>Mg(2+)</name>
        <dbReference type="ChEBI" id="CHEBI:18420"/>
    </ligand>
</feature>
<feature type="domain" description="Thiamine phosphate synthase/TenI" evidence="13">
    <location>
        <begin position="8"/>
        <end position="189"/>
    </location>
</feature>
<comment type="catalytic activity">
    <reaction evidence="8 10 11">
        <text>2-(2-carboxy-4-methylthiazol-5-yl)ethyl phosphate + 4-amino-2-methyl-5-(diphosphooxymethyl)pyrimidine + 2 H(+) = thiamine phosphate + CO2 + diphosphate</text>
        <dbReference type="Rhea" id="RHEA:47848"/>
        <dbReference type="ChEBI" id="CHEBI:15378"/>
        <dbReference type="ChEBI" id="CHEBI:16526"/>
        <dbReference type="ChEBI" id="CHEBI:33019"/>
        <dbReference type="ChEBI" id="CHEBI:37575"/>
        <dbReference type="ChEBI" id="CHEBI:57841"/>
        <dbReference type="ChEBI" id="CHEBI:62890"/>
        <dbReference type="EC" id="2.5.1.3"/>
    </reaction>
</comment>
<evidence type="ECO:0000256" key="10">
    <source>
        <dbReference type="HAMAP-Rule" id="MF_00097"/>
    </source>
</evidence>
<organism evidence="14 15">
    <name type="scientific">Candidatus Thiopontia autotrophica</name>
    <dbReference type="NCBI Taxonomy" id="2841688"/>
    <lineage>
        <taxon>Bacteria</taxon>
        <taxon>Pseudomonadati</taxon>
        <taxon>Pseudomonadota</taxon>
        <taxon>Gammaproteobacteria</taxon>
        <taxon>Candidatus Thiopontia</taxon>
    </lineage>
</organism>
<dbReference type="Pfam" id="PF02581">
    <property type="entry name" value="TMP-TENI"/>
    <property type="match status" value="1"/>
</dbReference>
<dbReference type="EMBL" id="JACNFK010000027">
    <property type="protein sequence ID" value="MBC8519819.1"/>
    <property type="molecule type" value="Genomic_DNA"/>
</dbReference>
<evidence type="ECO:0000256" key="8">
    <source>
        <dbReference type="ARBA" id="ARBA00047851"/>
    </source>
</evidence>
<gene>
    <name evidence="10" type="primary">thiE</name>
    <name evidence="14" type="ORF">H8D24_05380</name>
</gene>
<evidence type="ECO:0000256" key="12">
    <source>
        <dbReference type="RuleBase" id="RU004253"/>
    </source>
</evidence>
<dbReference type="GO" id="GO:0000287">
    <property type="term" value="F:magnesium ion binding"/>
    <property type="evidence" value="ECO:0007669"/>
    <property type="project" value="UniProtKB-UniRule"/>
</dbReference>
<keyword evidence="5 10" id="KW-0460">Magnesium</keyword>
<comment type="caution">
    <text evidence="14">The sequence shown here is derived from an EMBL/GenBank/DDBJ whole genome shotgun (WGS) entry which is preliminary data.</text>
</comment>
<feature type="binding site" evidence="10">
    <location>
        <position position="70"/>
    </location>
    <ligand>
        <name>4-amino-2-methyl-5-(diphosphooxymethyl)pyrimidine</name>
        <dbReference type="ChEBI" id="CHEBI:57841"/>
    </ligand>
</feature>
<evidence type="ECO:0000256" key="9">
    <source>
        <dbReference type="ARBA" id="ARBA00047883"/>
    </source>
</evidence>
<dbReference type="GO" id="GO:0009229">
    <property type="term" value="P:thiamine diphosphate biosynthetic process"/>
    <property type="evidence" value="ECO:0007669"/>
    <property type="project" value="UniProtKB-UniRule"/>
</dbReference>
<dbReference type="InterPro" id="IPR013785">
    <property type="entry name" value="Aldolase_TIM"/>
</dbReference>
<keyword evidence="4 10" id="KW-0479">Metal-binding</keyword>
<evidence type="ECO:0000259" key="13">
    <source>
        <dbReference type="Pfam" id="PF02581"/>
    </source>
</evidence>
<name>A0A8J6NY14_9GAMM</name>
<comment type="function">
    <text evidence="1 10">Condenses 4-methyl-5-(beta-hydroxyethyl)thiazole monophosphate (THZ-P) and 2-methyl-4-amino-5-hydroxymethyl pyrimidine pyrophosphate (HMP-PP) to form thiamine monophosphate (TMP).</text>
</comment>
<sequence length="209" mass="22251">MKQKLSGLYLITDRRLTDKAGLVPAVAEAIQGGVSIVQYRNKHANRERKLWEISDLATLCRPLGIPLIVNDDTDLVIESGADGVHLGSDDGSVEEARKLLGNEAIIGVSCYNSFDSARMAAEQGADYIAFGRFFPSQTKPDAVHATTEVLTQARTELQLPIVAIGGVDSSNGKSLIDAGADMLAVINAVLGATNIQQAAQDIANLFDTK</sequence>
<feature type="binding site" evidence="10">
    <location>
        <begin position="136"/>
        <end position="138"/>
    </location>
    <ligand>
        <name>2-[(2R,5Z)-2-carboxy-4-methylthiazol-5(2H)-ylidene]ethyl phosphate</name>
        <dbReference type="ChEBI" id="CHEBI:62899"/>
    </ligand>
</feature>
<evidence type="ECO:0000256" key="4">
    <source>
        <dbReference type="ARBA" id="ARBA00022723"/>
    </source>
</evidence>
<evidence type="ECO:0000256" key="11">
    <source>
        <dbReference type="RuleBase" id="RU003826"/>
    </source>
</evidence>
<dbReference type="FunFam" id="3.20.20.70:FF:000096">
    <property type="entry name" value="Thiamine-phosphate synthase"/>
    <property type="match status" value="1"/>
</dbReference>